<dbReference type="GO" id="GO:0020037">
    <property type="term" value="F:heme binding"/>
    <property type="evidence" value="ECO:0007669"/>
    <property type="project" value="InterPro"/>
</dbReference>
<comment type="caution">
    <text evidence="2">The sequence shown here is derived from an EMBL/GenBank/DDBJ whole genome shotgun (WGS) entry which is preliminary data.</text>
</comment>
<accession>A0A1S2PN22</accession>
<dbReference type="EMBL" id="MLYP01000024">
    <property type="protein sequence ID" value="OIJ95207.1"/>
    <property type="molecule type" value="Genomic_DNA"/>
</dbReference>
<dbReference type="AlphaFoldDB" id="A0A1S2PN22"/>
<name>A0A1S2PN22_9ACTN</name>
<gene>
    <name evidence="2" type="ORF">BIV24_09320</name>
</gene>
<dbReference type="GO" id="GO:0005506">
    <property type="term" value="F:iron ion binding"/>
    <property type="evidence" value="ECO:0007669"/>
    <property type="project" value="InterPro"/>
</dbReference>
<dbReference type="InterPro" id="IPR001128">
    <property type="entry name" value="Cyt_P450"/>
</dbReference>
<organism evidence="2 3">
    <name type="scientific">Streptomyces colonosanans</name>
    <dbReference type="NCBI Taxonomy" id="1428652"/>
    <lineage>
        <taxon>Bacteria</taxon>
        <taxon>Bacillati</taxon>
        <taxon>Actinomycetota</taxon>
        <taxon>Actinomycetes</taxon>
        <taxon>Kitasatosporales</taxon>
        <taxon>Streptomycetaceae</taxon>
        <taxon>Streptomyces</taxon>
    </lineage>
</organism>
<dbReference type="STRING" id="1428652.BIV24_09320"/>
<dbReference type="Pfam" id="PF00067">
    <property type="entry name" value="p450"/>
    <property type="match status" value="1"/>
</dbReference>
<comment type="similarity">
    <text evidence="1">Belongs to the cytochrome P450 family.</text>
</comment>
<sequence length="397" mass="43923">MTVSACTPADLDDPERHASGEVHQLWRWMRQHAPVHWHEPGDLPGFWSLTRYDDIRHAYQNPAVFSSGQGVLLRPTALGEDPGSGLTMALTDAPRHRALRGQVADRFSERCARSLAAEMRAEIRSVVTRAVEKGTCDVVHDIGARLSSHNIARLLGVEPDDREQLLRWSTEAFESGKPLTSHVPLMRYFIDMMYARMEIPADDAMGMFVNNEVQGDLLTETEILLGVENLVGASENAGLSIAAGVLALGSHPQQWQRLVRERDGGLVRTAVEEVLRWTSSATHSMRTATVDTVVQGRRIAAGDRVVLWIPSANRDESVFTEPDRFDLGRQPNRHLALGTGEHVCIGSTMARHQMRMLLETLVDLVAVIEPAGDMEPLRSITVNGPAYATVRLVARGR</sequence>
<evidence type="ECO:0000313" key="3">
    <source>
        <dbReference type="Proteomes" id="UP000179935"/>
    </source>
</evidence>
<dbReference type="OrthoDB" id="5241086at2"/>
<keyword evidence="3" id="KW-1185">Reference proteome</keyword>
<dbReference type="GO" id="GO:0008395">
    <property type="term" value="F:steroid hydroxylase activity"/>
    <property type="evidence" value="ECO:0007669"/>
    <property type="project" value="TreeGrafter"/>
</dbReference>
<evidence type="ECO:0000313" key="2">
    <source>
        <dbReference type="EMBL" id="OIJ95207.1"/>
    </source>
</evidence>
<dbReference type="Proteomes" id="UP000179935">
    <property type="component" value="Unassembled WGS sequence"/>
</dbReference>
<dbReference type="PANTHER" id="PTHR46696">
    <property type="entry name" value="P450, PUTATIVE (EUROFUNG)-RELATED"/>
    <property type="match status" value="1"/>
</dbReference>
<evidence type="ECO:0000256" key="1">
    <source>
        <dbReference type="ARBA" id="ARBA00010617"/>
    </source>
</evidence>
<dbReference type="PANTHER" id="PTHR46696:SF4">
    <property type="entry name" value="BIOTIN BIOSYNTHESIS CYTOCHROME P450"/>
    <property type="match status" value="1"/>
</dbReference>
<dbReference type="RefSeq" id="WP_071365739.1">
    <property type="nucleotide sequence ID" value="NZ_MLYP01000024.1"/>
</dbReference>
<protein>
    <submittedName>
        <fullName evidence="2">Cytochrome</fullName>
    </submittedName>
</protein>
<dbReference type="Gene3D" id="1.10.630.10">
    <property type="entry name" value="Cytochrome P450"/>
    <property type="match status" value="1"/>
</dbReference>
<dbReference type="SUPFAM" id="SSF48264">
    <property type="entry name" value="Cytochrome P450"/>
    <property type="match status" value="1"/>
</dbReference>
<dbReference type="InterPro" id="IPR036396">
    <property type="entry name" value="Cyt_P450_sf"/>
</dbReference>
<reference evidence="2 3" key="1">
    <citation type="submission" date="2016-10" db="EMBL/GenBank/DDBJ databases">
        <title>Genome sequence of Streptomyces sp. MUSC 93.</title>
        <authorList>
            <person name="Lee L.-H."/>
            <person name="Ser H.-L."/>
            <person name="Law J.W.-F."/>
        </authorList>
    </citation>
    <scope>NUCLEOTIDE SEQUENCE [LARGE SCALE GENOMIC DNA]</scope>
    <source>
        <strain evidence="2 3">MUSC 93</strain>
    </source>
</reference>
<proteinExistence type="inferred from homology"/>
<dbReference type="PRINTS" id="PR00359">
    <property type="entry name" value="BP450"/>
</dbReference>
<dbReference type="GO" id="GO:0006707">
    <property type="term" value="P:cholesterol catabolic process"/>
    <property type="evidence" value="ECO:0007669"/>
    <property type="project" value="TreeGrafter"/>
</dbReference>
<dbReference type="GO" id="GO:0036199">
    <property type="term" value="F:cholest-4-en-3-one 26-monooxygenase activity"/>
    <property type="evidence" value="ECO:0007669"/>
    <property type="project" value="TreeGrafter"/>
</dbReference>
<dbReference type="InterPro" id="IPR002397">
    <property type="entry name" value="Cyt_P450_B"/>
</dbReference>